<dbReference type="EMBL" id="CP001280">
    <property type="protein sequence ID" value="ACK50371.1"/>
    <property type="molecule type" value="Genomic_DNA"/>
</dbReference>
<dbReference type="KEGG" id="msl:Msil_1406"/>
<dbReference type="Pfam" id="PF13442">
    <property type="entry name" value="Cytochrome_CBB3"/>
    <property type="match status" value="1"/>
</dbReference>
<evidence type="ECO:0000256" key="3">
    <source>
        <dbReference type="ARBA" id="ARBA00023004"/>
    </source>
</evidence>
<feature type="domain" description="Cytochrome c" evidence="7">
    <location>
        <begin position="492"/>
        <end position="584"/>
    </location>
</feature>
<feature type="region of interest" description="Disordered" evidence="5">
    <location>
        <begin position="459"/>
        <end position="482"/>
    </location>
</feature>
<reference evidence="8 9" key="1">
    <citation type="journal article" date="2010" name="J. Bacteriol.">
        <title>Complete genome sequence of the aerobic facultative methanotroph Methylocella silvestris BL2.</title>
        <authorList>
            <person name="Chen Y."/>
            <person name="Crombie A."/>
            <person name="Rahman M.T."/>
            <person name="Dedysh S.N."/>
            <person name="Liesack W."/>
            <person name="Stott M.B."/>
            <person name="Alam M."/>
            <person name="Theisen A.R."/>
            <person name="Murrell J.C."/>
            <person name="Dunfield P.F."/>
        </authorList>
    </citation>
    <scope>NUCLEOTIDE SEQUENCE [LARGE SCALE GENOMIC DNA]</scope>
    <source>
        <strain evidence="9">DSM 15510 / CIP 108128 / LMG 27833 / NCIMB 13906 / BL2</strain>
    </source>
</reference>
<evidence type="ECO:0000256" key="5">
    <source>
        <dbReference type="SAM" id="MobiDB-lite"/>
    </source>
</evidence>
<evidence type="ECO:0000313" key="8">
    <source>
        <dbReference type="EMBL" id="ACK50371.1"/>
    </source>
</evidence>
<dbReference type="PANTHER" id="PTHR33546">
    <property type="entry name" value="LARGE, MULTIFUNCTIONAL SECRETED PROTEIN-RELATED"/>
    <property type="match status" value="1"/>
</dbReference>
<organism evidence="8 9">
    <name type="scientific">Methylocella silvestris (strain DSM 15510 / CIP 108128 / LMG 27833 / NCIMB 13906 / BL2)</name>
    <dbReference type="NCBI Taxonomy" id="395965"/>
    <lineage>
        <taxon>Bacteria</taxon>
        <taxon>Pseudomonadati</taxon>
        <taxon>Pseudomonadota</taxon>
        <taxon>Alphaproteobacteria</taxon>
        <taxon>Hyphomicrobiales</taxon>
        <taxon>Beijerinckiaceae</taxon>
        <taxon>Methylocella</taxon>
    </lineage>
</organism>
<dbReference type="InterPro" id="IPR054539">
    <property type="entry name" value="Beta-prop_PDH"/>
</dbReference>
<dbReference type="PROSITE" id="PS51007">
    <property type="entry name" value="CYTC"/>
    <property type="match status" value="1"/>
</dbReference>
<dbReference type="Gene3D" id="2.120.10.30">
    <property type="entry name" value="TolB, C-terminal domain"/>
    <property type="match status" value="1"/>
</dbReference>
<dbReference type="GO" id="GO:0020037">
    <property type="term" value="F:heme binding"/>
    <property type="evidence" value="ECO:0007669"/>
    <property type="project" value="InterPro"/>
</dbReference>
<sequence length="587" mass="61623">MNRPAATLSSLYAAPLAVLIIAAYAPWAEAQETGESGRKQACDSAGLSLPRGFCATIFADNIGHARQLAVAPDGTVYVNTWSGVYYKNDKPPEGGFLVALKDKDGDGRADEIVRFGETVATGGHGGTGLALYKGAVYAEINDRIVRYALIGGAPEQEPETIVSGLPVTGDHPMHPFAIGSAGDLYVDLGSADNACEEKNRMPLSPGRNPCVELETRGGVWRYDANKRDQHFSPAERFASGLRNAEGLSVDPSGRIFATQHGRDQLAENWPRLYTPEEGQNLPAEILVELKHGADYGWPECYFDDKQEKLVLAPEYGGDGGQKIGVCAEKTPPVAFFPAHWAPNDMKIYHGAQFPAAYRGGAFIAFHGSWNRAPGPQGGYNVVFQPLSDGRASDPYVIFADGFAGAHKEPGRAEHRPSGLAIGPDGALYISDDQGGRIWRVTFEGGANITAIEAAPEPASAAATAAAAEPPEGVHPDASAEAALPIPPGASPDEVALGRRIFAGEIAGATCGGCHGTDGKGTPVGADLTSGTWLWGDGSLESLITTITNGVPEPKQHGGAMPPMGGVSLSEPEIRAVAAYVWALGHPN</sequence>
<protein>
    <submittedName>
        <fullName evidence="8">Glucose/sorbosone dehydrogenase-like protein</fullName>
    </submittedName>
</protein>
<name>B8ESN6_METSB</name>
<dbReference type="Gene3D" id="1.10.760.10">
    <property type="entry name" value="Cytochrome c-like domain"/>
    <property type="match status" value="1"/>
</dbReference>
<dbReference type="AlphaFoldDB" id="B8ESN6"/>
<gene>
    <name evidence="8" type="ordered locus">Msil_1406</name>
</gene>
<dbReference type="OrthoDB" id="9770043at2"/>
<feature type="chain" id="PRO_5002868791" evidence="6">
    <location>
        <begin position="31"/>
        <end position="587"/>
    </location>
</feature>
<dbReference type="SUPFAM" id="SSF50952">
    <property type="entry name" value="Soluble quinoprotein glucose dehydrogenase"/>
    <property type="match status" value="1"/>
</dbReference>
<dbReference type="eggNOG" id="COG2133">
    <property type="taxonomic scope" value="Bacteria"/>
</dbReference>
<feature type="compositionally biased region" description="Low complexity" evidence="5">
    <location>
        <begin position="459"/>
        <end position="470"/>
    </location>
</feature>
<dbReference type="InterPro" id="IPR036909">
    <property type="entry name" value="Cyt_c-like_dom_sf"/>
</dbReference>
<evidence type="ECO:0000256" key="1">
    <source>
        <dbReference type="ARBA" id="ARBA00022617"/>
    </source>
</evidence>
<keyword evidence="3 4" id="KW-0408">Iron</keyword>
<dbReference type="InterPro" id="IPR011042">
    <property type="entry name" value="6-blade_b-propeller_TolB-like"/>
</dbReference>
<evidence type="ECO:0000256" key="4">
    <source>
        <dbReference type="PROSITE-ProRule" id="PRU00433"/>
    </source>
</evidence>
<evidence type="ECO:0000256" key="6">
    <source>
        <dbReference type="SAM" id="SignalP"/>
    </source>
</evidence>
<dbReference type="InterPro" id="IPR009056">
    <property type="entry name" value="Cyt_c-like_dom"/>
</dbReference>
<evidence type="ECO:0000313" key="9">
    <source>
        <dbReference type="Proteomes" id="UP000002257"/>
    </source>
</evidence>
<dbReference type="eggNOG" id="COG2010">
    <property type="taxonomic scope" value="Bacteria"/>
</dbReference>
<keyword evidence="9" id="KW-1185">Reference proteome</keyword>
<accession>B8ESN6</accession>
<proteinExistence type="predicted"/>
<dbReference type="Pfam" id="PF22807">
    <property type="entry name" value="TrAA12"/>
    <property type="match status" value="1"/>
</dbReference>
<dbReference type="Proteomes" id="UP000002257">
    <property type="component" value="Chromosome"/>
</dbReference>
<dbReference type="InterPro" id="IPR011041">
    <property type="entry name" value="Quinoprot_gluc/sorb_DH_b-prop"/>
</dbReference>
<evidence type="ECO:0000259" key="7">
    <source>
        <dbReference type="PROSITE" id="PS51007"/>
    </source>
</evidence>
<evidence type="ECO:0000256" key="2">
    <source>
        <dbReference type="ARBA" id="ARBA00022723"/>
    </source>
</evidence>
<dbReference type="HOGENOM" id="CLU_024435_3_1_5"/>
<keyword evidence="1 4" id="KW-0349">Heme</keyword>
<feature type="signal peptide" evidence="6">
    <location>
        <begin position="1"/>
        <end position="30"/>
    </location>
</feature>
<dbReference type="PANTHER" id="PTHR33546:SF1">
    <property type="entry name" value="LARGE, MULTIFUNCTIONAL SECRETED PROTEIN"/>
    <property type="match status" value="1"/>
</dbReference>
<keyword evidence="6" id="KW-0732">Signal</keyword>
<dbReference type="GO" id="GO:0046872">
    <property type="term" value="F:metal ion binding"/>
    <property type="evidence" value="ECO:0007669"/>
    <property type="project" value="UniProtKB-KW"/>
</dbReference>
<dbReference type="STRING" id="395965.Msil_1406"/>
<dbReference type="SUPFAM" id="SSF46626">
    <property type="entry name" value="Cytochrome c"/>
    <property type="match status" value="1"/>
</dbReference>
<keyword evidence="2 4" id="KW-0479">Metal-binding</keyword>
<dbReference type="RefSeq" id="WP_012590441.1">
    <property type="nucleotide sequence ID" value="NC_011666.1"/>
</dbReference>
<dbReference type="GO" id="GO:0009055">
    <property type="term" value="F:electron transfer activity"/>
    <property type="evidence" value="ECO:0007669"/>
    <property type="project" value="InterPro"/>
</dbReference>